<dbReference type="GO" id="GO:0005524">
    <property type="term" value="F:ATP binding"/>
    <property type="evidence" value="ECO:0007669"/>
    <property type="project" value="UniProtKB-KW"/>
</dbReference>
<keyword evidence="5 8" id="KW-0418">Kinase</keyword>
<gene>
    <name evidence="8" type="primary">thiD</name>
    <name evidence="8" type="ORF">JIN84_16700</name>
</gene>
<dbReference type="RefSeq" id="WP_200352207.1">
    <property type="nucleotide sequence ID" value="NZ_BAABHZ010000001.1"/>
</dbReference>
<evidence type="ECO:0000256" key="1">
    <source>
        <dbReference type="ARBA" id="ARBA00004948"/>
    </source>
</evidence>
<feature type="domain" description="Pyridoxamine kinase/Phosphomethylpyrimidine kinase" evidence="7">
    <location>
        <begin position="15"/>
        <end position="254"/>
    </location>
</feature>
<keyword evidence="4" id="KW-0547">Nucleotide-binding</keyword>
<proteinExistence type="predicted"/>
<keyword evidence="9" id="KW-1185">Reference proteome</keyword>
<sequence>MTNALPVALTIAGSDCSAGAGIQADLKTFQHFHVHGLTAVTCVVSETANIVRAVHAVPVEIVRDQISLMLESFPIAAVKTGMLFSAAHVTATAEILRSHPEVELVVDPVMIASTGAPLLEPDAMEAYRELLLPLARIITPNLPEAEALLGEEIPDAAALESAARRLSDRFGTAILLKGGHLDGPVCTDLLVEGGVVHRFEAERIPVPGSHGTGCTLSAAIAAGIALGRPLPEAVEMAKRYLGKTLEHSYAFHSATGEAVHALNQGTAAWPIPTGNA</sequence>
<dbReference type="InterPro" id="IPR004399">
    <property type="entry name" value="HMP/HMP-P_kinase_dom"/>
</dbReference>
<dbReference type="CDD" id="cd01169">
    <property type="entry name" value="HMPP_kinase"/>
    <property type="match status" value="1"/>
</dbReference>
<dbReference type="GO" id="GO:0008902">
    <property type="term" value="F:hydroxymethylpyrimidine kinase activity"/>
    <property type="evidence" value="ECO:0007669"/>
    <property type="project" value="UniProtKB-EC"/>
</dbReference>
<evidence type="ECO:0000256" key="3">
    <source>
        <dbReference type="ARBA" id="ARBA00022679"/>
    </source>
</evidence>
<protein>
    <recommendedName>
        <fullName evidence="2">hydroxymethylpyrimidine kinase</fullName>
        <ecNumber evidence="2">2.7.1.49</ecNumber>
    </recommendedName>
</protein>
<dbReference type="PANTHER" id="PTHR20858:SF17">
    <property type="entry name" value="HYDROXYMETHYLPYRIMIDINE_PHOSPHOMETHYLPYRIMIDINE KINASE THI20-RELATED"/>
    <property type="match status" value="1"/>
</dbReference>
<dbReference type="InterPro" id="IPR013749">
    <property type="entry name" value="PM/HMP-P_kinase-1"/>
</dbReference>
<dbReference type="SUPFAM" id="SSF53613">
    <property type="entry name" value="Ribokinase-like"/>
    <property type="match status" value="1"/>
</dbReference>
<evidence type="ECO:0000256" key="4">
    <source>
        <dbReference type="ARBA" id="ARBA00022741"/>
    </source>
</evidence>
<keyword evidence="3 8" id="KW-0808">Transferase</keyword>
<dbReference type="PANTHER" id="PTHR20858">
    <property type="entry name" value="PHOSPHOMETHYLPYRIMIDINE KINASE"/>
    <property type="match status" value="1"/>
</dbReference>
<dbReference type="EMBL" id="JAENIK010000012">
    <property type="protein sequence ID" value="MBK1817262.1"/>
    <property type="molecule type" value="Genomic_DNA"/>
</dbReference>
<accession>A0A934R6G8</accession>
<dbReference type="NCBIfam" id="TIGR00097">
    <property type="entry name" value="HMP-P_kinase"/>
    <property type="match status" value="1"/>
</dbReference>
<dbReference type="Proteomes" id="UP000600139">
    <property type="component" value="Unassembled WGS sequence"/>
</dbReference>
<dbReference type="AlphaFoldDB" id="A0A934R6G8"/>
<evidence type="ECO:0000313" key="9">
    <source>
        <dbReference type="Proteomes" id="UP000600139"/>
    </source>
</evidence>
<evidence type="ECO:0000256" key="2">
    <source>
        <dbReference type="ARBA" id="ARBA00012135"/>
    </source>
</evidence>
<dbReference type="GO" id="GO:0008972">
    <property type="term" value="F:phosphomethylpyrimidine kinase activity"/>
    <property type="evidence" value="ECO:0007669"/>
    <property type="project" value="InterPro"/>
</dbReference>
<reference evidence="8" key="1">
    <citation type="submission" date="2021-01" db="EMBL/GenBank/DDBJ databases">
        <title>Modified the classification status of verrucomicrobia.</title>
        <authorList>
            <person name="Feng X."/>
        </authorList>
    </citation>
    <scope>NUCLEOTIDE SEQUENCE</scope>
    <source>
        <strain evidence="8">JCM 18052</strain>
    </source>
</reference>
<dbReference type="FunFam" id="3.40.1190.20:FF:000003">
    <property type="entry name" value="Phosphomethylpyrimidine kinase ThiD"/>
    <property type="match status" value="1"/>
</dbReference>
<organism evidence="8 9">
    <name type="scientific">Luteolibacter yonseiensis</name>
    <dbReference type="NCBI Taxonomy" id="1144680"/>
    <lineage>
        <taxon>Bacteria</taxon>
        <taxon>Pseudomonadati</taxon>
        <taxon>Verrucomicrobiota</taxon>
        <taxon>Verrucomicrobiia</taxon>
        <taxon>Verrucomicrobiales</taxon>
        <taxon>Verrucomicrobiaceae</taxon>
        <taxon>Luteolibacter</taxon>
    </lineage>
</organism>
<dbReference type="Pfam" id="PF08543">
    <property type="entry name" value="Phos_pyr_kin"/>
    <property type="match status" value="1"/>
</dbReference>
<dbReference type="Gene3D" id="3.40.1190.20">
    <property type="match status" value="1"/>
</dbReference>
<dbReference type="EC" id="2.7.1.49" evidence="2"/>
<evidence type="ECO:0000256" key="6">
    <source>
        <dbReference type="ARBA" id="ARBA00022840"/>
    </source>
</evidence>
<evidence type="ECO:0000313" key="8">
    <source>
        <dbReference type="EMBL" id="MBK1817262.1"/>
    </source>
</evidence>
<dbReference type="GO" id="GO:0009228">
    <property type="term" value="P:thiamine biosynthetic process"/>
    <property type="evidence" value="ECO:0007669"/>
    <property type="project" value="InterPro"/>
</dbReference>
<dbReference type="GO" id="GO:0005829">
    <property type="term" value="C:cytosol"/>
    <property type="evidence" value="ECO:0007669"/>
    <property type="project" value="TreeGrafter"/>
</dbReference>
<comment type="pathway">
    <text evidence="1">Cofactor biosynthesis; thiamine diphosphate biosynthesis.</text>
</comment>
<comment type="caution">
    <text evidence="8">The sequence shown here is derived from an EMBL/GenBank/DDBJ whole genome shotgun (WGS) entry which is preliminary data.</text>
</comment>
<dbReference type="InterPro" id="IPR029056">
    <property type="entry name" value="Ribokinase-like"/>
</dbReference>
<evidence type="ECO:0000256" key="5">
    <source>
        <dbReference type="ARBA" id="ARBA00022777"/>
    </source>
</evidence>
<evidence type="ECO:0000259" key="7">
    <source>
        <dbReference type="Pfam" id="PF08543"/>
    </source>
</evidence>
<keyword evidence="6" id="KW-0067">ATP-binding</keyword>
<name>A0A934R6G8_9BACT</name>